<comment type="subunit">
    <text evidence="4">Homodecamer.</text>
</comment>
<comment type="pathway">
    <text evidence="2 9">Aromatic compound metabolism; beta-ketoadipate pathway; 5-oxo-4,5-dihydro-2-furylacetate from catechol: step 3/3.</text>
</comment>
<evidence type="ECO:0000256" key="2">
    <source>
        <dbReference type="ARBA" id="ARBA00005193"/>
    </source>
</evidence>
<evidence type="ECO:0000313" key="12">
    <source>
        <dbReference type="Proteomes" id="UP000663508"/>
    </source>
</evidence>
<protein>
    <recommendedName>
        <fullName evidence="5 8">Muconolactone Delta-isomerase</fullName>
        <shortName evidence="9">MIase</shortName>
        <ecNumber evidence="5 8">5.3.3.4</ecNumber>
    </recommendedName>
</protein>
<dbReference type="KEGG" id="mind:mvi_01330"/>
<dbReference type="InterPro" id="IPR026029">
    <property type="entry name" value="MLI_dom"/>
</dbReference>
<keyword evidence="7 9" id="KW-0413">Isomerase</keyword>
<dbReference type="UniPathway" id="UPA00157">
    <property type="reaction ID" value="UER00260"/>
</dbReference>
<organism evidence="11 12">
    <name type="scientific">Methylobacterium indicum</name>
    <dbReference type="NCBI Taxonomy" id="1775910"/>
    <lineage>
        <taxon>Bacteria</taxon>
        <taxon>Pseudomonadati</taxon>
        <taxon>Pseudomonadota</taxon>
        <taxon>Alphaproteobacteria</taxon>
        <taxon>Hyphomicrobiales</taxon>
        <taxon>Methylobacteriaceae</taxon>
        <taxon>Methylobacterium</taxon>
    </lineage>
</organism>
<reference evidence="11" key="1">
    <citation type="submission" date="2020-11" db="EMBL/GenBank/DDBJ databases">
        <title>Complete genome sequence of a novel pathogenic Methylobacterium strain isolated from rice in Vietnam.</title>
        <authorList>
            <person name="Lai K."/>
            <person name="Okazaki S."/>
            <person name="Higashi K."/>
            <person name="Mori H."/>
            <person name="Toyoda A."/>
            <person name="Kurokawa K."/>
        </authorList>
    </citation>
    <scope>NUCLEOTIDE SEQUENCE</scope>
    <source>
        <strain evidence="11">VL1</strain>
    </source>
</reference>
<feature type="domain" description="Muconolactone isomerase" evidence="10">
    <location>
        <begin position="1"/>
        <end position="89"/>
    </location>
</feature>
<accession>A0A8H8WNY1</accession>
<evidence type="ECO:0000256" key="3">
    <source>
        <dbReference type="ARBA" id="ARBA00010882"/>
    </source>
</evidence>
<dbReference type="GO" id="GO:0016159">
    <property type="term" value="F:muconolactone delta-isomerase activity"/>
    <property type="evidence" value="ECO:0007669"/>
    <property type="project" value="UniProtKB-UniRule"/>
</dbReference>
<sequence>MLYHVRMDVHPPGDHHSVEFEQLKAEEKRVAQDLQRNGKWLHLWRIAGQYANFSIFDVEDHDELHQVLTSLPLFPFMSIAVTPLAQHPSSIR</sequence>
<dbReference type="EMBL" id="AP024145">
    <property type="protein sequence ID" value="BCM81672.1"/>
    <property type="molecule type" value="Genomic_DNA"/>
</dbReference>
<dbReference type="InterPro" id="IPR003464">
    <property type="entry name" value="Muconolactone_d_Isoase"/>
</dbReference>
<dbReference type="EC" id="5.3.3.4" evidence="5 8"/>
<gene>
    <name evidence="11" type="ORF">mvi_01330</name>
</gene>
<evidence type="ECO:0000256" key="8">
    <source>
        <dbReference type="NCBIfam" id="TIGR03221"/>
    </source>
</evidence>
<evidence type="ECO:0000256" key="4">
    <source>
        <dbReference type="ARBA" id="ARBA00011365"/>
    </source>
</evidence>
<evidence type="ECO:0000259" key="10">
    <source>
        <dbReference type="Pfam" id="PF02426"/>
    </source>
</evidence>
<dbReference type="Gene3D" id="3.30.70.1060">
    <property type="entry name" value="Dimeric alpha+beta barrel"/>
    <property type="match status" value="1"/>
</dbReference>
<dbReference type="PIRSF" id="PIRSF001486">
    <property type="entry name" value="CatC"/>
    <property type="match status" value="1"/>
</dbReference>
<dbReference type="RefSeq" id="WP_207180867.1">
    <property type="nucleotide sequence ID" value="NZ_AP024145.1"/>
</dbReference>
<comment type="catalytic activity">
    <reaction evidence="1 9">
        <text>(S)-muconolactone = (4,5-dihydro-5-oxofuran-2-yl)-acetate</text>
        <dbReference type="Rhea" id="RHEA:12348"/>
        <dbReference type="ChEBI" id="CHEBI:58425"/>
        <dbReference type="ChEBI" id="CHEBI:58736"/>
        <dbReference type="EC" id="5.3.3.4"/>
    </reaction>
</comment>
<evidence type="ECO:0000256" key="6">
    <source>
        <dbReference type="ARBA" id="ARBA00022797"/>
    </source>
</evidence>
<dbReference type="AlphaFoldDB" id="A0A8H8WNY1"/>
<dbReference type="InterPro" id="IPR011008">
    <property type="entry name" value="Dimeric_a/b-barrel"/>
</dbReference>
<dbReference type="Pfam" id="PF02426">
    <property type="entry name" value="MIase"/>
    <property type="match status" value="1"/>
</dbReference>
<evidence type="ECO:0000256" key="9">
    <source>
        <dbReference type="PIRNR" id="PIRNR001486"/>
    </source>
</evidence>
<evidence type="ECO:0000256" key="5">
    <source>
        <dbReference type="ARBA" id="ARBA00012070"/>
    </source>
</evidence>
<dbReference type="NCBIfam" id="TIGR03221">
    <property type="entry name" value="muco_delta"/>
    <property type="match status" value="1"/>
</dbReference>
<keyword evidence="6 9" id="KW-0058">Aromatic hydrocarbons catabolism</keyword>
<evidence type="ECO:0000256" key="7">
    <source>
        <dbReference type="ARBA" id="ARBA00023235"/>
    </source>
</evidence>
<dbReference type="Proteomes" id="UP000663508">
    <property type="component" value="Chromosome"/>
</dbReference>
<proteinExistence type="inferred from homology"/>
<name>A0A8H8WNY1_9HYPH</name>
<evidence type="ECO:0000256" key="1">
    <source>
        <dbReference type="ARBA" id="ARBA00001739"/>
    </source>
</evidence>
<evidence type="ECO:0000313" key="11">
    <source>
        <dbReference type="EMBL" id="BCM81672.1"/>
    </source>
</evidence>
<dbReference type="SUPFAM" id="SSF54909">
    <property type="entry name" value="Dimeric alpha+beta barrel"/>
    <property type="match status" value="1"/>
</dbReference>
<comment type="similarity">
    <text evidence="3 9">Belongs to the muconolactone Delta-isomerase family.</text>
</comment>
<dbReference type="GO" id="GO:0042952">
    <property type="term" value="P:beta-ketoadipate pathway"/>
    <property type="evidence" value="ECO:0007669"/>
    <property type="project" value="UniProtKB-UniRule"/>
</dbReference>